<dbReference type="Proteomes" id="UP000034392">
    <property type="component" value="Chromosome"/>
</dbReference>
<dbReference type="PATRIC" id="fig|1267766.3.peg.67"/>
<dbReference type="CDD" id="cd00431">
    <property type="entry name" value="cysteine_hydrolases"/>
    <property type="match status" value="1"/>
</dbReference>
<reference evidence="1" key="1">
    <citation type="submission" date="2015-05" db="EMBL/GenBank/DDBJ databases">
        <title>The complete genome of Altererythrobacter atlanticus strain 26DY36.</title>
        <authorList>
            <person name="Wu Y.-H."/>
            <person name="Cheng H."/>
            <person name="Wu X.-W."/>
        </authorList>
    </citation>
    <scope>NUCLEOTIDE SEQUENCE [LARGE SCALE GENOMIC DNA]</scope>
    <source>
        <strain evidence="1">26DY36</strain>
    </source>
</reference>
<dbReference type="SUPFAM" id="SSF52499">
    <property type="entry name" value="Isochorismatase-like hydrolases"/>
    <property type="match status" value="1"/>
</dbReference>
<dbReference type="RefSeq" id="WP_221232117.1">
    <property type="nucleotide sequence ID" value="NZ_JACIJL010000003.1"/>
</dbReference>
<proteinExistence type="predicted"/>
<dbReference type="Gene3D" id="3.40.50.850">
    <property type="entry name" value="Isochorismatase-like"/>
    <property type="match status" value="1"/>
</dbReference>
<dbReference type="PANTHER" id="PTHR43540">
    <property type="entry name" value="PEROXYUREIDOACRYLATE/UREIDOACRYLATE AMIDOHYDROLASE-RELATED"/>
    <property type="match status" value="1"/>
</dbReference>
<organism evidence="1 2">
    <name type="scientific">Croceibacterium atlanticum</name>
    <dbReference type="NCBI Taxonomy" id="1267766"/>
    <lineage>
        <taxon>Bacteria</taxon>
        <taxon>Pseudomonadati</taxon>
        <taxon>Pseudomonadota</taxon>
        <taxon>Alphaproteobacteria</taxon>
        <taxon>Sphingomonadales</taxon>
        <taxon>Erythrobacteraceae</taxon>
        <taxon>Croceibacterium</taxon>
    </lineage>
</organism>
<keyword evidence="2" id="KW-1185">Reference proteome</keyword>
<dbReference type="EMBL" id="CP011452">
    <property type="protein sequence ID" value="AKH41133.1"/>
    <property type="molecule type" value="Genomic_DNA"/>
</dbReference>
<keyword evidence="1" id="KW-0378">Hydrolase</keyword>
<dbReference type="KEGG" id="aay:WYH_00067"/>
<dbReference type="EC" id="3.5.1.110" evidence="1"/>
<dbReference type="GO" id="GO:0016787">
    <property type="term" value="F:hydrolase activity"/>
    <property type="evidence" value="ECO:0007669"/>
    <property type="project" value="UniProtKB-KW"/>
</dbReference>
<evidence type="ECO:0000313" key="1">
    <source>
        <dbReference type="EMBL" id="AKH41133.1"/>
    </source>
</evidence>
<accession>A0A0F7KKM4</accession>
<dbReference type="InterPro" id="IPR000868">
    <property type="entry name" value="Isochorismatase-like_dom"/>
</dbReference>
<dbReference type="InterPro" id="IPR036380">
    <property type="entry name" value="Isochorismatase-like_sf"/>
</dbReference>
<sequence length="225" mass="24321">MPVHKIDLPGWAVERGRYLNDFHAIDPAHTALVVVDMQSAFLSPGEAFGNPHAMDIIPAVNQLAGAMRDAGGQVIWTRQTVSDDPPLAMAPWQYDMSDPHVRDAVAALRAGARAHDLHPAMEVGPDDIVIDKYRYSAFACPAGGLHDTLRERGVEMLVIAGTLTNVCCESTARDAYMRGYKVIVAGDACAAVSDEEHNAALLNLRINFADVKDTFGILQMLGKEG</sequence>
<dbReference type="AlphaFoldDB" id="A0A0F7KKM4"/>
<name>A0A0F7KKM4_9SPHN</name>
<protein>
    <submittedName>
        <fullName evidence="1">Peroxyureidoacrylate/ureidoacrylate amidohydrolase RutB</fullName>
        <ecNumber evidence="1">3.5.1.110</ecNumber>
    </submittedName>
</protein>
<dbReference type="STRING" id="1267766.WYH_00067"/>
<dbReference type="Pfam" id="PF00857">
    <property type="entry name" value="Isochorismatase"/>
    <property type="match status" value="1"/>
</dbReference>
<gene>
    <name evidence="1" type="primary">rutB_2</name>
    <name evidence="1" type="ORF">WYH_00067</name>
</gene>
<dbReference type="InterPro" id="IPR050272">
    <property type="entry name" value="Isochorismatase-like_hydrls"/>
</dbReference>
<evidence type="ECO:0000313" key="2">
    <source>
        <dbReference type="Proteomes" id="UP000034392"/>
    </source>
</evidence>
<dbReference type="PANTHER" id="PTHR43540:SF6">
    <property type="entry name" value="ISOCHORISMATASE-LIKE DOMAIN-CONTAINING PROTEIN"/>
    <property type="match status" value="1"/>
</dbReference>